<gene>
    <name evidence="3" type="ORF">LTR36_008684</name>
</gene>
<dbReference type="Pfam" id="PF01400">
    <property type="entry name" value="Astacin"/>
    <property type="match status" value="1"/>
</dbReference>
<name>A0AAV9JTA4_9PEZI</name>
<dbReference type="InterPro" id="IPR024079">
    <property type="entry name" value="MetalloPept_cat_dom_sf"/>
</dbReference>
<reference evidence="3 4" key="1">
    <citation type="submission" date="2021-11" db="EMBL/GenBank/DDBJ databases">
        <title>Black yeast isolated from Biological Soil Crust.</title>
        <authorList>
            <person name="Kurbessoian T."/>
        </authorList>
    </citation>
    <scope>NUCLEOTIDE SEQUENCE [LARGE SCALE GENOMIC DNA]</scope>
    <source>
        <strain evidence="3 4">CCFEE 5522</strain>
    </source>
</reference>
<protein>
    <recommendedName>
        <fullName evidence="2">Peptidase M12A domain-containing protein</fullName>
    </recommendedName>
</protein>
<feature type="domain" description="Peptidase M12A" evidence="2">
    <location>
        <begin position="88"/>
        <end position="134"/>
    </location>
</feature>
<comment type="caution">
    <text evidence="3">The sequence shown here is derived from an EMBL/GenBank/DDBJ whole genome shotgun (WGS) entry which is preliminary data.</text>
</comment>
<evidence type="ECO:0000256" key="1">
    <source>
        <dbReference type="SAM" id="MobiDB-lite"/>
    </source>
</evidence>
<dbReference type="Gene3D" id="3.40.390.10">
    <property type="entry name" value="Collagenase (Catalytic Domain)"/>
    <property type="match status" value="1"/>
</dbReference>
<evidence type="ECO:0000313" key="4">
    <source>
        <dbReference type="Proteomes" id="UP001324427"/>
    </source>
</evidence>
<dbReference type="SUPFAM" id="SSF55486">
    <property type="entry name" value="Metalloproteases ('zincins'), catalytic domain"/>
    <property type="match status" value="1"/>
</dbReference>
<accession>A0AAV9JTA4</accession>
<dbReference type="InterPro" id="IPR001506">
    <property type="entry name" value="Peptidase_M12A"/>
</dbReference>
<dbReference type="AlphaFoldDB" id="A0AAV9JTA4"/>
<evidence type="ECO:0000313" key="3">
    <source>
        <dbReference type="EMBL" id="KAK4548911.1"/>
    </source>
</evidence>
<dbReference type="GO" id="GO:0006508">
    <property type="term" value="P:proteolysis"/>
    <property type="evidence" value="ECO:0007669"/>
    <property type="project" value="InterPro"/>
</dbReference>
<feature type="region of interest" description="Disordered" evidence="1">
    <location>
        <begin position="298"/>
        <end position="332"/>
    </location>
</feature>
<evidence type="ECO:0000259" key="2">
    <source>
        <dbReference type="Pfam" id="PF01400"/>
    </source>
</evidence>
<proteinExistence type="predicted"/>
<organism evidence="3 4">
    <name type="scientific">Oleoguttula mirabilis</name>
    <dbReference type="NCBI Taxonomy" id="1507867"/>
    <lineage>
        <taxon>Eukaryota</taxon>
        <taxon>Fungi</taxon>
        <taxon>Dikarya</taxon>
        <taxon>Ascomycota</taxon>
        <taxon>Pezizomycotina</taxon>
        <taxon>Dothideomycetes</taxon>
        <taxon>Dothideomycetidae</taxon>
        <taxon>Mycosphaerellales</taxon>
        <taxon>Teratosphaeriaceae</taxon>
        <taxon>Oleoguttula</taxon>
    </lineage>
</organism>
<dbReference type="GO" id="GO:0004222">
    <property type="term" value="F:metalloendopeptidase activity"/>
    <property type="evidence" value="ECO:0007669"/>
    <property type="project" value="InterPro"/>
</dbReference>
<dbReference type="Proteomes" id="UP001324427">
    <property type="component" value="Unassembled WGS sequence"/>
</dbReference>
<keyword evidence="4" id="KW-1185">Reference proteome</keyword>
<dbReference type="EMBL" id="JAVFHQ010000006">
    <property type="protein sequence ID" value="KAK4548911.1"/>
    <property type="molecule type" value="Genomic_DNA"/>
</dbReference>
<sequence length="332" mass="36028">MRIMPDLKCGSISGTTGLWVPNWDCLCTSAMDGTAVRIKNGRSATYTGYDASLGYDYSRNTRWRHKMKIGDLDPANPVATKFLAVRSMAHEFGHVMGLNHEHQRYDAAEYVTYDCKVLKGYGAALGTIGAKTRDDTAFTADMTSEERMARVCTDYTLAGKYFEIAQSYMPYKNADALLSHLESGNAFDARSIMMYPSWTGATAQAQNIMVLAKRADKFPGELPYIYTGGHPNPAYASISTWDIVRIAQLYPIGPDDATTQAAIRRATAMTTSPRGWGNHKFVQPGLWPKLGGGKLVMDSINGPPPPAPPVDAGKAEGSGGYGNDLDLADVAA</sequence>